<dbReference type="GO" id="GO:0003700">
    <property type="term" value="F:DNA-binding transcription factor activity"/>
    <property type="evidence" value="ECO:0007669"/>
    <property type="project" value="InterPro"/>
</dbReference>
<dbReference type="GO" id="GO:0006979">
    <property type="term" value="P:response to oxidative stress"/>
    <property type="evidence" value="ECO:0007669"/>
    <property type="project" value="InterPro"/>
</dbReference>
<dbReference type="PRINTS" id="PR00040">
    <property type="entry name" value="HTHMERR"/>
</dbReference>
<dbReference type="GO" id="GO:0051537">
    <property type="term" value="F:2 iron, 2 sulfur cluster binding"/>
    <property type="evidence" value="ECO:0007669"/>
    <property type="project" value="UniProtKB-KW"/>
</dbReference>
<dbReference type="OrthoDB" id="9802944at2"/>
<evidence type="ECO:0000256" key="7">
    <source>
        <dbReference type="ARBA" id="ARBA00023163"/>
    </source>
</evidence>
<dbReference type="STRING" id="1547922.ISF6_3275"/>
<dbReference type="SMART" id="SM00422">
    <property type="entry name" value="HTH_MERR"/>
    <property type="match status" value="1"/>
</dbReference>
<dbReference type="PANTHER" id="PTHR30204">
    <property type="entry name" value="REDOX-CYCLING DRUG-SENSING TRANSCRIPTIONAL ACTIVATOR SOXR"/>
    <property type="match status" value="1"/>
</dbReference>
<keyword evidence="7" id="KW-0804">Transcription</keyword>
<keyword evidence="2" id="KW-0479">Metal-binding</keyword>
<dbReference type="InterPro" id="IPR009061">
    <property type="entry name" value="DNA-bd_dom_put_sf"/>
</dbReference>
<dbReference type="AlphaFoldDB" id="A0A0K8P5D6"/>
<evidence type="ECO:0000256" key="2">
    <source>
        <dbReference type="ARBA" id="ARBA00022723"/>
    </source>
</evidence>
<evidence type="ECO:0000256" key="3">
    <source>
        <dbReference type="ARBA" id="ARBA00023004"/>
    </source>
</evidence>
<dbReference type="SUPFAM" id="SSF46955">
    <property type="entry name" value="Putative DNA-binding domain"/>
    <property type="match status" value="1"/>
</dbReference>
<dbReference type="EMBL" id="BBYR01000046">
    <property type="protein sequence ID" value="GAP37420.1"/>
    <property type="molecule type" value="Genomic_DNA"/>
</dbReference>
<dbReference type="CDD" id="cd01110">
    <property type="entry name" value="HTH_SoxR"/>
    <property type="match status" value="1"/>
</dbReference>
<protein>
    <submittedName>
        <fullName evidence="9">Redox-sensitive transcriptional activator SoxR</fullName>
    </submittedName>
</protein>
<dbReference type="InterPro" id="IPR015358">
    <property type="entry name" value="Tscrpt_reg_MerR_DNA-bd"/>
</dbReference>
<gene>
    <name evidence="9" type="ORF">ISF6_3275</name>
</gene>
<accession>A0A0K8P5D6</accession>
<dbReference type="NCBIfam" id="TIGR01950">
    <property type="entry name" value="SoxR"/>
    <property type="match status" value="1"/>
</dbReference>
<evidence type="ECO:0000313" key="9">
    <source>
        <dbReference type="EMBL" id="GAP37420.1"/>
    </source>
</evidence>
<dbReference type="Pfam" id="PF00376">
    <property type="entry name" value="MerR"/>
    <property type="match status" value="1"/>
</dbReference>
<keyword evidence="6" id="KW-0238">DNA-binding</keyword>
<dbReference type="Pfam" id="PF09278">
    <property type="entry name" value="MerR-DNA-bind"/>
    <property type="match status" value="1"/>
</dbReference>
<proteinExistence type="predicted"/>
<dbReference type="InterPro" id="IPR010211">
    <property type="entry name" value="Redox-sen_tscrpt-act_SoxR"/>
</dbReference>
<keyword evidence="10" id="KW-1185">Reference proteome</keyword>
<name>A0A0K8P5D6_PISS1</name>
<dbReference type="PROSITE" id="PS50937">
    <property type="entry name" value="HTH_MERR_2"/>
    <property type="match status" value="1"/>
</dbReference>
<evidence type="ECO:0000256" key="4">
    <source>
        <dbReference type="ARBA" id="ARBA00023014"/>
    </source>
</evidence>
<dbReference type="Gene3D" id="1.10.1660.10">
    <property type="match status" value="1"/>
</dbReference>
<reference evidence="10" key="1">
    <citation type="submission" date="2015-07" db="EMBL/GenBank/DDBJ databases">
        <title>Discovery of a poly(ethylene terephthalate assimilation.</title>
        <authorList>
            <person name="Yoshida S."/>
            <person name="Hiraga K."/>
            <person name="Takehana T."/>
            <person name="Taniguchi I."/>
            <person name="Yamaji H."/>
            <person name="Maeda Y."/>
            <person name="Toyohara K."/>
            <person name="Miyamoto K."/>
            <person name="Kimura Y."/>
            <person name="Oda K."/>
        </authorList>
    </citation>
    <scope>NUCLEOTIDE SEQUENCE [LARGE SCALE GENOMIC DNA]</scope>
    <source>
        <strain evidence="10">NBRC 110686 / TISTR 2288 / 201-F6</strain>
    </source>
</reference>
<dbReference type="PROSITE" id="PS00552">
    <property type="entry name" value="HTH_MERR_1"/>
    <property type="match status" value="1"/>
</dbReference>
<reference evidence="9 10" key="2">
    <citation type="journal article" date="2016" name="Science">
        <title>A bacterium that degrades and assimilates poly(ethylene terephthalate).</title>
        <authorList>
            <person name="Yoshida S."/>
            <person name="Hiraga K."/>
            <person name="Takehana T."/>
            <person name="Taniguchi I."/>
            <person name="Yamaji H."/>
            <person name="Maeda Y."/>
            <person name="Toyohara K."/>
            <person name="Miyamoto K."/>
            <person name="Kimura Y."/>
            <person name="Oda K."/>
        </authorList>
    </citation>
    <scope>NUCLEOTIDE SEQUENCE [LARGE SCALE GENOMIC DNA]</scope>
    <source>
        <strain evidence="10">NBRC 110686 / TISTR 2288 / 201-F6</strain>
    </source>
</reference>
<dbReference type="PANTHER" id="PTHR30204:SF0">
    <property type="entry name" value="REDOX-SENSITIVE TRANSCRIPTIONAL ACTIVATOR SOXR"/>
    <property type="match status" value="1"/>
</dbReference>
<evidence type="ECO:0000256" key="1">
    <source>
        <dbReference type="ARBA" id="ARBA00022714"/>
    </source>
</evidence>
<evidence type="ECO:0000256" key="5">
    <source>
        <dbReference type="ARBA" id="ARBA00023015"/>
    </source>
</evidence>
<keyword evidence="5" id="KW-0805">Transcription regulation</keyword>
<comment type="caution">
    <text evidence="9">The sequence shown here is derived from an EMBL/GenBank/DDBJ whole genome shotgun (WGS) entry which is preliminary data.</text>
</comment>
<dbReference type="GO" id="GO:0046872">
    <property type="term" value="F:metal ion binding"/>
    <property type="evidence" value="ECO:0007669"/>
    <property type="project" value="UniProtKB-KW"/>
</dbReference>
<organism evidence="9 10">
    <name type="scientific">Piscinibacter sakaiensis</name>
    <name type="common">Ideonella sakaiensis</name>
    <dbReference type="NCBI Taxonomy" id="1547922"/>
    <lineage>
        <taxon>Bacteria</taxon>
        <taxon>Pseudomonadati</taxon>
        <taxon>Pseudomonadota</taxon>
        <taxon>Betaproteobacteria</taxon>
        <taxon>Burkholderiales</taxon>
        <taxon>Sphaerotilaceae</taxon>
        <taxon>Piscinibacter</taxon>
    </lineage>
</organism>
<feature type="domain" description="HTH merR-type" evidence="8">
    <location>
        <begin position="47"/>
        <end position="112"/>
    </location>
</feature>
<dbReference type="InterPro" id="IPR000551">
    <property type="entry name" value="MerR-type_HTH_dom"/>
</dbReference>
<evidence type="ECO:0000256" key="6">
    <source>
        <dbReference type="ARBA" id="ARBA00023125"/>
    </source>
</evidence>
<evidence type="ECO:0000313" key="10">
    <source>
        <dbReference type="Proteomes" id="UP000037660"/>
    </source>
</evidence>
<evidence type="ECO:0000259" key="8">
    <source>
        <dbReference type="PROSITE" id="PS50937"/>
    </source>
</evidence>
<dbReference type="InterPro" id="IPR047057">
    <property type="entry name" value="MerR_fam"/>
</dbReference>
<sequence length="189" mass="19898">MLELEVNFKSSPLPTRHSAAATAGIAAPPAAGAGTAEPPVPAGWLAIGALARRAGVAASAVRYYEREGLLQGRRSAGGHRQYPREALRRIAFVRAAQSVGLSLDAIRAALATLPGGRTPTREDWARLSASWRPLLDERIAALTRLRDRLDGCIGCGCLSLSQCALYNPGDRAGQRGPGARRLLDDLPAG</sequence>
<dbReference type="Proteomes" id="UP000037660">
    <property type="component" value="Unassembled WGS sequence"/>
</dbReference>
<dbReference type="GO" id="GO:0003677">
    <property type="term" value="F:DNA binding"/>
    <property type="evidence" value="ECO:0007669"/>
    <property type="project" value="UniProtKB-KW"/>
</dbReference>
<keyword evidence="4" id="KW-0411">Iron-sulfur</keyword>
<keyword evidence="1" id="KW-0001">2Fe-2S</keyword>
<keyword evidence="3" id="KW-0408">Iron</keyword>